<evidence type="ECO:0000313" key="2">
    <source>
        <dbReference type="EMBL" id="OOY13043.1"/>
    </source>
</evidence>
<feature type="compositionally biased region" description="Pro residues" evidence="1">
    <location>
        <begin position="86"/>
        <end position="96"/>
    </location>
</feature>
<evidence type="ECO:0000256" key="1">
    <source>
        <dbReference type="SAM" id="MobiDB-lite"/>
    </source>
</evidence>
<reference evidence="2 3" key="1">
    <citation type="submission" date="2016-11" db="EMBL/GenBank/DDBJ databases">
        <title>A multilocus sequence analysis scheme for characterization of bacteria in the genus Thioclava.</title>
        <authorList>
            <person name="Liu Y."/>
            <person name="Shao Z."/>
        </authorList>
    </citation>
    <scope>NUCLEOTIDE SEQUENCE [LARGE SCALE GENOMIC DNA]</scope>
    <source>
        <strain evidence="2 3">11.10-0-13</strain>
    </source>
</reference>
<comment type="caution">
    <text evidence="2">The sequence shown here is derived from an EMBL/GenBank/DDBJ whole genome shotgun (WGS) entry which is preliminary data.</text>
</comment>
<evidence type="ECO:0000313" key="3">
    <source>
        <dbReference type="Proteomes" id="UP000242224"/>
    </source>
</evidence>
<accession>A0ABX3MPH0</accession>
<sequence>MDRISGLMPQIGWSPLLMAATPKTAPASTVEPAMKSADTNGGMGADVDTQTPQDHAQQVRALGAMAELRANAAARGSHGTADGQGLPPPDPDPLTGPLPTFEVTPLEAKAAALKAAPELIEPKATEDEETTEQTGPSAAAQPETEALGTATKDAPPDDRGGALREGWSQVAALPTPNLDVTR</sequence>
<name>A0ABX3MPH0_9RHOB</name>
<gene>
    <name evidence="2" type="ORF">BMG00_04345</name>
</gene>
<dbReference type="Proteomes" id="UP000242224">
    <property type="component" value="Unassembled WGS sequence"/>
</dbReference>
<keyword evidence="3" id="KW-1185">Reference proteome</keyword>
<feature type="compositionally biased region" description="Low complexity" evidence="1">
    <location>
        <begin position="61"/>
        <end position="76"/>
    </location>
</feature>
<evidence type="ECO:0008006" key="4">
    <source>
        <dbReference type="Google" id="ProtNLM"/>
    </source>
</evidence>
<organism evidence="2 3">
    <name type="scientific">Thioclava marina</name>
    <dbReference type="NCBI Taxonomy" id="1915077"/>
    <lineage>
        <taxon>Bacteria</taxon>
        <taxon>Pseudomonadati</taxon>
        <taxon>Pseudomonadota</taxon>
        <taxon>Alphaproteobacteria</taxon>
        <taxon>Rhodobacterales</taxon>
        <taxon>Paracoccaceae</taxon>
        <taxon>Thioclava</taxon>
    </lineage>
</organism>
<dbReference type="EMBL" id="MPZS01000001">
    <property type="protein sequence ID" value="OOY13043.1"/>
    <property type="molecule type" value="Genomic_DNA"/>
</dbReference>
<feature type="compositionally biased region" description="Low complexity" evidence="1">
    <location>
        <begin position="97"/>
        <end position="118"/>
    </location>
</feature>
<proteinExistence type="predicted"/>
<feature type="region of interest" description="Disordered" evidence="1">
    <location>
        <begin position="24"/>
        <end position="182"/>
    </location>
</feature>
<dbReference type="RefSeq" id="WP_078573486.1">
    <property type="nucleotide sequence ID" value="NZ_MPZS01000001.1"/>
</dbReference>
<protein>
    <recommendedName>
        <fullName evidence="4">Flagellar hook-length control protein FliK</fullName>
    </recommendedName>
</protein>